<sequence length="419" mass="48815">MALDSLPTELQCSFIRLLDPIGLISLSQTSQHFRLLIKPTTGHFVERLLQMETLEEYGGPMPFLALYLVHPDPLPDECNDVCWACTSCRRLLVRQCFGNISIQQPAYQKLMRDSPLYNAPTTWEPVADMVHKPTIEEDVFIGSYRQNRRCLECQYRRGELGPTSHEADGTARVPVQDSRRLLFYSELDRYFPGLSDFLGRQIPKALETIDLNNGRSQSSATRPISWEMWMVRCPGCTRWKELRNFRVQVHHLVPIRHSERDYFPYLWDNLEFRGKVEALLKGACCNACFAKANGRLELGHALGSWFRALIDRALQEVSSKLKKHARTFEWNTVFPEMGKLWQHLREVEAAMSCFDITYKVLNEKDIADLKTYRNMLLVCGIKCIRTRYRRQRETRRNWDGEIWALGQGAISYARISWRN</sequence>
<reference evidence="2" key="1">
    <citation type="journal article" date="2021" name="Nat. Commun.">
        <title>Genetic determinants of endophytism in the Arabidopsis root mycobiome.</title>
        <authorList>
            <person name="Mesny F."/>
            <person name="Miyauchi S."/>
            <person name="Thiergart T."/>
            <person name="Pickel B."/>
            <person name="Atanasova L."/>
            <person name="Karlsson M."/>
            <person name="Huettel B."/>
            <person name="Barry K.W."/>
            <person name="Haridas S."/>
            <person name="Chen C."/>
            <person name="Bauer D."/>
            <person name="Andreopoulos W."/>
            <person name="Pangilinan J."/>
            <person name="LaButti K."/>
            <person name="Riley R."/>
            <person name="Lipzen A."/>
            <person name="Clum A."/>
            <person name="Drula E."/>
            <person name="Henrissat B."/>
            <person name="Kohler A."/>
            <person name="Grigoriev I.V."/>
            <person name="Martin F.M."/>
            <person name="Hacquard S."/>
        </authorList>
    </citation>
    <scope>NUCLEOTIDE SEQUENCE</scope>
    <source>
        <strain evidence="2">FSSC 5 MPI-SDFR-AT-0091</strain>
    </source>
</reference>
<dbReference type="Proteomes" id="UP000736672">
    <property type="component" value="Unassembled WGS sequence"/>
</dbReference>
<dbReference type="EMBL" id="JAGTJS010000006">
    <property type="protein sequence ID" value="KAH7265948.1"/>
    <property type="molecule type" value="Genomic_DNA"/>
</dbReference>
<protein>
    <recommendedName>
        <fullName evidence="1">F-box domain-containing protein</fullName>
    </recommendedName>
</protein>
<dbReference type="PROSITE" id="PS50181">
    <property type="entry name" value="FBOX"/>
    <property type="match status" value="1"/>
</dbReference>
<dbReference type="OrthoDB" id="3481585at2759"/>
<dbReference type="InterPro" id="IPR001810">
    <property type="entry name" value="F-box_dom"/>
</dbReference>
<comment type="caution">
    <text evidence="2">The sequence shown here is derived from an EMBL/GenBank/DDBJ whole genome shotgun (WGS) entry which is preliminary data.</text>
</comment>
<feature type="domain" description="F-box" evidence="1">
    <location>
        <begin position="1"/>
        <end position="48"/>
    </location>
</feature>
<organism evidence="2 3">
    <name type="scientific">Fusarium solani</name>
    <name type="common">Filamentous fungus</name>
    <dbReference type="NCBI Taxonomy" id="169388"/>
    <lineage>
        <taxon>Eukaryota</taxon>
        <taxon>Fungi</taxon>
        <taxon>Dikarya</taxon>
        <taxon>Ascomycota</taxon>
        <taxon>Pezizomycotina</taxon>
        <taxon>Sordariomycetes</taxon>
        <taxon>Hypocreomycetidae</taxon>
        <taxon>Hypocreales</taxon>
        <taxon>Nectriaceae</taxon>
        <taxon>Fusarium</taxon>
        <taxon>Fusarium solani species complex</taxon>
    </lineage>
</organism>
<name>A0A9P9KL43_FUSSL</name>
<evidence type="ECO:0000313" key="2">
    <source>
        <dbReference type="EMBL" id="KAH7265948.1"/>
    </source>
</evidence>
<evidence type="ECO:0000313" key="3">
    <source>
        <dbReference type="Proteomes" id="UP000736672"/>
    </source>
</evidence>
<gene>
    <name evidence="2" type="ORF">B0J15DRAFT_592444</name>
</gene>
<accession>A0A9P9KL43</accession>
<dbReference type="AlphaFoldDB" id="A0A9P9KL43"/>
<evidence type="ECO:0000259" key="1">
    <source>
        <dbReference type="PROSITE" id="PS50181"/>
    </source>
</evidence>
<keyword evidence="3" id="KW-1185">Reference proteome</keyword>
<proteinExistence type="predicted"/>